<gene>
    <name evidence="2 4" type="ORF">BDZ99DRAFT_565105</name>
</gene>
<dbReference type="InterPro" id="IPR016181">
    <property type="entry name" value="Acyl_CoA_acyltransferase"/>
</dbReference>
<reference evidence="4" key="3">
    <citation type="submission" date="2025-04" db="UniProtKB">
        <authorList>
            <consortium name="RefSeq"/>
        </authorList>
    </citation>
    <scope>IDENTIFICATION</scope>
    <source>
        <strain evidence="4">CBS 304.34</strain>
    </source>
</reference>
<dbReference type="OrthoDB" id="2115692at2759"/>
<dbReference type="EMBL" id="MU003692">
    <property type="protein sequence ID" value="KAF2817341.1"/>
    <property type="molecule type" value="Genomic_DNA"/>
</dbReference>
<dbReference type="GO" id="GO:0016747">
    <property type="term" value="F:acyltransferase activity, transferring groups other than amino-acyl groups"/>
    <property type="evidence" value="ECO:0007669"/>
    <property type="project" value="InterPro"/>
</dbReference>
<evidence type="ECO:0000313" key="4">
    <source>
        <dbReference type="RefSeq" id="XP_033584305.1"/>
    </source>
</evidence>
<dbReference type="PANTHER" id="PTHR42791">
    <property type="entry name" value="GNAT FAMILY ACETYLTRANSFERASE"/>
    <property type="match status" value="1"/>
</dbReference>
<protein>
    <recommendedName>
        <fullName evidence="1">N-acetyltransferase domain-containing protein</fullName>
    </recommendedName>
</protein>
<dbReference type="GeneID" id="54468333"/>
<sequence length="216" mass="24448">MLHVPVASIMNVTIRSARFKEQHAMASVCGKAWFDEDLFGRVMHPHRDQYPGDVNMFWLRKLREKWVDRNNEILVATVSDESETKNVVGVAVWKREGSGRRKVSRTSPYRILPYLSRLYNAVHAFFHPNRAADPALASILSDSFPYFSHHFTTPASRQERYFLDLLGVSPAYQGRGIGAKLVRWGIDAADREGICAAVIGSHGNDGFTSVLGLMRW</sequence>
<dbReference type="SUPFAM" id="SSF55729">
    <property type="entry name" value="Acyl-CoA N-acyltransferases (Nat)"/>
    <property type="match status" value="1"/>
</dbReference>
<dbReference type="Pfam" id="PF00583">
    <property type="entry name" value="Acetyltransf_1"/>
    <property type="match status" value="1"/>
</dbReference>
<name>A0A6A6Z895_9PEZI</name>
<dbReference type="AlphaFoldDB" id="A0A6A6Z895"/>
<evidence type="ECO:0000313" key="3">
    <source>
        <dbReference type="Proteomes" id="UP000504636"/>
    </source>
</evidence>
<dbReference type="Proteomes" id="UP000504636">
    <property type="component" value="Unplaced"/>
</dbReference>
<proteinExistence type="predicted"/>
<dbReference type="CDD" id="cd04301">
    <property type="entry name" value="NAT_SF"/>
    <property type="match status" value="1"/>
</dbReference>
<dbReference type="InterPro" id="IPR052523">
    <property type="entry name" value="Trichothecene_AcTrans"/>
</dbReference>
<reference evidence="4" key="2">
    <citation type="submission" date="2020-04" db="EMBL/GenBank/DDBJ databases">
        <authorList>
            <consortium name="NCBI Genome Project"/>
        </authorList>
    </citation>
    <scope>NUCLEOTIDE SEQUENCE</scope>
    <source>
        <strain evidence="4">CBS 304.34</strain>
    </source>
</reference>
<accession>A0A6A6Z895</accession>
<dbReference type="PANTHER" id="PTHR42791:SF16">
    <property type="entry name" value="N-ACETYLTRANSFERASE DOMAIN-CONTAINING PROTEIN"/>
    <property type="match status" value="1"/>
</dbReference>
<feature type="domain" description="N-acetyltransferase" evidence="1">
    <location>
        <begin position="157"/>
        <end position="195"/>
    </location>
</feature>
<organism evidence="2">
    <name type="scientific">Mytilinidion resinicola</name>
    <dbReference type="NCBI Taxonomy" id="574789"/>
    <lineage>
        <taxon>Eukaryota</taxon>
        <taxon>Fungi</taxon>
        <taxon>Dikarya</taxon>
        <taxon>Ascomycota</taxon>
        <taxon>Pezizomycotina</taxon>
        <taxon>Dothideomycetes</taxon>
        <taxon>Pleosporomycetidae</taxon>
        <taxon>Mytilinidiales</taxon>
        <taxon>Mytilinidiaceae</taxon>
        <taxon>Mytilinidion</taxon>
    </lineage>
</organism>
<evidence type="ECO:0000259" key="1">
    <source>
        <dbReference type="Pfam" id="PF00583"/>
    </source>
</evidence>
<dbReference type="InterPro" id="IPR000182">
    <property type="entry name" value="GNAT_dom"/>
</dbReference>
<dbReference type="Gene3D" id="3.40.630.30">
    <property type="match status" value="1"/>
</dbReference>
<evidence type="ECO:0000313" key="2">
    <source>
        <dbReference type="EMBL" id="KAF2817341.1"/>
    </source>
</evidence>
<reference evidence="2 4" key="1">
    <citation type="journal article" date="2020" name="Stud. Mycol.">
        <title>101 Dothideomycetes genomes: a test case for predicting lifestyles and emergence of pathogens.</title>
        <authorList>
            <person name="Haridas S."/>
            <person name="Albert R."/>
            <person name="Binder M."/>
            <person name="Bloem J."/>
            <person name="Labutti K."/>
            <person name="Salamov A."/>
            <person name="Andreopoulos B."/>
            <person name="Baker S."/>
            <person name="Barry K."/>
            <person name="Bills G."/>
            <person name="Bluhm B."/>
            <person name="Cannon C."/>
            <person name="Castanera R."/>
            <person name="Culley D."/>
            <person name="Daum C."/>
            <person name="Ezra D."/>
            <person name="Gonzalez J."/>
            <person name="Henrissat B."/>
            <person name="Kuo A."/>
            <person name="Liang C."/>
            <person name="Lipzen A."/>
            <person name="Lutzoni F."/>
            <person name="Magnuson J."/>
            <person name="Mondo S."/>
            <person name="Nolan M."/>
            <person name="Ohm R."/>
            <person name="Pangilinan J."/>
            <person name="Park H.-J."/>
            <person name="Ramirez L."/>
            <person name="Alfaro M."/>
            <person name="Sun H."/>
            <person name="Tritt A."/>
            <person name="Yoshinaga Y."/>
            <person name="Zwiers L.-H."/>
            <person name="Turgeon B."/>
            <person name="Goodwin S."/>
            <person name="Spatafora J."/>
            <person name="Crous P."/>
            <person name="Grigoriev I."/>
        </authorList>
    </citation>
    <scope>NUCLEOTIDE SEQUENCE</scope>
    <source>
        <strain evidence="2 4">CBS 304.34</strain>
    </source>
</reference>
<keyword evidence="3" id="KW-1185">Reference proteome</keyword>
<dbReference type="RefSeq" id="XP_033584305.1">
    <property type="nucleotide sequence ID" value="XM_033727440.1"/>
</dbReference>